<dbReference type="VEuPathDB" id="TriTrypDB:ADEAN_000041000"/>
<name>A0A7G2C0X4_9TRYP</name>
<dbReference type="SUPFAM" id="SSF52954">
    <property type="entry name" value="Class II aaRS ABD-related"/>
    <property type="match status" value="1"/>
</dbReference>
<comment type="similarity">
    <text evidence="2">Belongs to the BRX1 family.</text>
</comment>
<keyword evidence="8" id="KW-1185">Reference proteome</keyword>
<dbReference type="InterPro" id="IPR007109">
    <property type="entry name" value="Brix"/>
</dbReference>
<proteinExistence type="inferred from homology"/>
<feature type="compositionally biased region" description="Basic and acidic residues" evidence="5">
    <location>
        <begin position="245"/>
        <end position="258"/>
    </location>
</feature>
<evidence type="ECO:0000256" key="3">
    <source>
        <dbReference type="ARBA" id="ARBA00022517"/>
    </source>
</evidence>
<dbReference type="GO" id="GO:0006364">
    <property type="term" value="P:rRNA processing"/>
    <property type="evidence" value="ECO:0007669"/>
    <property type="project" value="InterPro"/>
</dbReference>
<feature type="compositionally biased region" description="Basic residues" evidence="5">
    <location>
        <begin position="1"/>
        <end position="11"/>
    </location>
</feature>
<sequence length="299" mass="34687">MAKQSGKKRQRTASPPAEEKQEEEVPVSMVGEFTAARRVTDKRMTNRQKCLVVGGRSMSGKDRHLLTDFKGLMPHARDHPKLPTSRKDVGDQLQELCQLHACNSFVLIEPHRKDITYMWVGQSPNGPSVKFQLHNVHTADEIRMAGNCLKYSRPLLHFDRDFELQPPLRIMKSLLHMMFNVPRYHPKSKPFVDRIVSFFWLDGHIWVRHYQIVHTSPPSLLEIGPRFALQPVVILDGVCQGKTLWKNEDSRPPTEQRRDRKLRRLEKMDMNEVVKDKSEKHRALHPAPSADPLDMVFRD</sequence>
<feature type="compositionally biased region" description="Basic and acidic residues" evidence="5">
    <location>
        <begin position="265"/>
        <end position="281"/>
    </location>
</feature>
<dbReference type="PROSITE" id="PS50833">
    <property type="entry name" value="BRIX"/>
    <property type="match status" value="1"/>
</dbReference>
<keyword evidence="3" id="KW-0690">Ribosome biogenesis</keyword>
<evidence type="ECO:0000256" key="4">
    <source>
        <dbReference type="ARBA" id="ARBA00023242"/>
    </source>
</evidence>
<keyword evidence="4" id="KW-0539">Nucleus</keyword>
<accession>A0A7G2C0X4</accession>
<protein>
    <submittedName>
        <fullName evidence="7">Brix domain containing protein, putative</fullName>
    </submittedName>
</protein>
<feature type="region of interest" description="Disordered" evidence="5">
    <location>
        <begin position="245"/>
        <end position="299"/>
    </location>
</feature>
<feature type="domain" description="Brix" evidence="6">
    <location>
        <begin position="48"/>
        <end position="240"/>
    </location>
</feature>
<dbReference type="SMART" id="SM00879">
    <property type="entry name" value="Brix"/>
    <property type="match status" value="1"/>
</dbReference>
<dbReference type="EMBL" id="LR877145">
    <property type="protein sequence ID" value="CAD2212974.1"/>
    <property type="molecule type" value="Genomic_DNA"/>
</dbReference>
<evidence type="ECO:0000259" key="6">
    <source>
        <dbReference type="PROSITE" id="PS50833"/>
    </source>
</evidence>
<comment type="subcellular location">
    <subcellularLocation>
        <location evidence="1">Nucleus</location>
        <location evidence="1">Nucleolus</location>
    </subcellularLocation>
</comment>
<reference evidence="7 8" key="1">
    <citation type="submission" date="2020-08" db="EMBL/GenBank/DDBJ databases">
        <authorList>
            <person name="Newling K."/>
            <person name="Davey J."/>
            <person name="Forrester S."/>
        </authorList>
    </citation>
    <scope>NUCLEOTIDE SEQUENCE [LARGE SCALE GENOMIC DNA]</scope>
    <source>
        <strain evidence="8">Crithidia deanei Carvalho (ATCC PRA-265)</strain>
    </source>
</reference>
<dbReference type="AlphaFoldDB" id="A0A7G2C0X4"/>
<dbReference type="Proteomes" id="UP000515908">
    <property type="component" value="Chromosome 01"/>
</dbReference>
<feature type="region of interest" description="Disordered" evidence="5">
    <location>
        <begin position="1"/>
        <end position="26"/>
    </location>
</feature>
<evidence type="ECO:0000256" key="1">
    <source>
        <dbReference type="ARBA" id="ARBA00004604"/>
    </source>
</evidence>
<dbReference type="Pfam" id="PF04427">
    <property type="entry name" value="Brix"/>
    <property type="match status" value="1"/>
</dbReference>
<organism evidence="7 8">
    <name type="scientific">Angomonas deanei</name>
    <dbReference type="NCBI Taxonomy" id="59799"/>
    <lineage>
        <taxon>Eukaryota</taxon>
        <taxon>Discoba</taxon>
        <taxon>Euglenozoa</taxon>
        <taxon>Kinetoplastea</taxon>
        <taxon>Metakinetoplastina</taxon>
        <taxon>Trypanosomatida</taxon>
        <taxon>Trypanosomatidae</taxon>
        <taxon>Strigomonadinae</taxon>
        <taxon>Angomonas</taxon>
    </lineage>
</organism>
<evidence type="ECO:0000313" key="7">
    <source>
        <dbReference type="EMBL" id="CAD2212974.1"/>
    </source>
</evidence>
<dbReference type="PANTHER" id="PTHR13634">
    <property type="entry name" value="RIBOSOME BIOGENESIS PROTEIN BRIX"/>
    <property type="match status" value="1"/>
</dbReference>
<gene>
    <name evidence="7" type="ORF">ADEAN_000041000</name>
</gene>
<evidence type="ECO:0000256" key="5">
    <source>
        <dbReference type="SAM" id="MobiDB-lite"/>
    </source>
</evidence>
<dbReference type="GO" id="GO:0000027">
    <property type="term" value="P:ribosomal large subunit assembly"/>
    <property type="evidence" value="ECO:0007669"/>
    <property type="project" value="TreeGrafter"/>
</dbReference>
<dbReference type="PANTHER" id="PTHR13634:SF0">
    <property type="entry name" value="RIBOSOME BIOGENESIS PROTEIN BRX1 HOMOLOG"/>
    <property type="match status" value="1"/>
</dbReference>
<dbReference type="GO" id="GO:0019843">
    <property type="term" value="F:rRNA binding"/>
    <property type="evidence" value="ECO:0007669"/>
    <property type="project" value="InterPro"/>
</dbReference>
<evidence type="ECO:0000313" key="8">
    <source>
        <dbReference type="Proteomes" id="UP000515908"/>
    </source>
</evidence>
<evidence type="ECO:0000256" key="2">
    <source>
        <dbReference type="ARBA" id="ARBA00006369"/>
    </source>
</evidence>
<dbReference type="InterPro" id="IPR026532">
    <property type="entry name" value="BRX1"/>
</dbReference>
<dbReference type="GO" id="GO:0005730">
    <property type="term" value="C:nucleolus"/>
    <property type="evidence" value="ECO:0007669"/>
    <property type="project" value="UniProtKB-SubCell"/>
</dbReference>